<dbReference type="PANTHER" id="PTHR39160:SF4">
    <property type="entry name" value="RESUSCITATION-PROMOTING FACTOR RPFB"/>
    <property type="match status" value="1"/>
</dbReference>
<dbReference type="InterPro" id="IPR051933">
    <property type="entry name" value="Resuscitation_pf_RpfB"/>
</dbReference>
<feature type="signal peptide" evidence="2">
    <location>
        <begin position="1"/>
        <end position="40"/>
    </location>
</feature>
<dbReference type="InterPro" id="IPR007137">
    <property type="entry name" value="DUF348"/>
</dbReference>
<evidence type="ECO:0000313" key="4">
    <source>
        <dbReference type="EMBL" id="HIR50540.1"/>
    </source>
</evidence>
<dbReference type="GO" id="GO:0004553">
    <property type="term" value="F:hydrolase activity, hydrolyzing O-glycosyl compounds"/>
    <property type="evidence" value="ECO:0007669"/>
    <property type="project" value="InterPro"/>
</dbReference>
<gene>
    <name evidence="4" type="ORF">IAA53_04530</name>
</gene>
<dbReference type="EMBL" id="DVHE01000038">
    <property type="protein sequence ID" value="HIR50540.1"/>
    <property type="molecule type" value="Genomic_DNA"/>
</dbReference>
<organism evidence="4 5">
    <name type="scientific">Candidatus Avoscillospira avicola</name>
    <dbReference type="NCBI Taxonomy" id="2840706"/>
    <lineage>
        <taxon>Bacteria</taxon>
        <taxon>Bacillati</taxon>
        <taxon>Bacillota</taxon>
        <taxon>Clostridia</taxon>
        <taxon>Eubacteriales</taxon>
        <taxon>Oscillospiraceae</taxon>
        <taxon>Oscillospiraceae incertae sedis</taxon>
        <taxon>Candidatus Avoscillospira</taxon>
    </lineage>
</organism>
<dbReference type="Pfam" id="PF06725">
    <property type="entry name" value="3D"/>
    <property type="match status" value="1"/>
</dbReference>
<sequence length="374" mass="40765">MRSFQQQTWFKHPPSALFRWVSVALMVTIAALCFSLPAFAQTKYVITDGDNVIVCMSTSNDPQVVIQQAGLELGESDTYTTQKSDGVSQIMINRVQMICVQEGSEMSVVGSYGGTVADVLASLDITLSPSDVLSCPLTAQTYDGMNIHITRRETETITYEEPIPFSRQVYEDDSLTPGEEQVLVPGVDGVCRYTAEVVYEDGVEVSRDILSQQILTAPTDETVLVGVDRSLKEQVLESGREPAPTPDWAAPALSETTELDPSVQYIPGTAQPYRYAIQCTASAYTCESPSGVTTPGTTFSGTPARVGAIAVDPDVIPLGSKLYIVTNDGEYVYGYCTAEDTGSAIQGYKVDLYYDSYDFCMLFGRREATVYVIE</sequence>
<dbReference type="GO" id="GO:0009254">
    <property type="term" value="P:peptidoglycan turnover"/>
    <property type="evidence" value="ECO:0007669"/>
    <property type="project" value="InterPro"/>
</dbReference>
<reference evidence="4" key="2">
    <citation type="journal article" date="2021" name="PeerJ">
        <title>Extensive microbial diversity within the chicken gut microbiome revealed by metagenomics and culture.</title>
        <authorList>
            <person name="Gilroy R."/>
            <person name="Ravi A."/>
            <person name="Getino M."/>
            <person name="Pursley I."/>
            <person name="Horton D.L."/>
            <person name="Alikhan N.F."/>
            <person name="Baker D."/>
            <person name="Gharbi K."/>
            <person name="Hall N."/>
            <person name="Watson M."/>
            <person name="Adriaenssens E.M."/>
            <person name="Foster-Nyarko E."/>
            <person name="Jarju S."/>
            <person name="Secka A."/>
            <person name="Antonio M."/>
            <person name="Oren A."/>
            <person name="Chaudhuri R.R."/>
            <person name="La Ragione R."/>
            <person name="Hildebrand F."/>
            <person name="Pallen M.J."/>
        </authorList>
    </citation>
    <scope>NUCLEOTIDE SEQUENCE</scope>
    <source>
        <strain evidence="4">ChiBcec15-4380</strain>
    </source>
</reference>
<protein>
    <submittedName>
        <fullName evidence="4">G5 domain-containing protein</fullName>
    </submittedName>
</protein>
<dbReference type="SUPFAM" id="SSF50685">
    <property type="entry name" value="Barwin-like endoglucanases"/>
    <property type="match status" value="1"/>
</dbReference>
<evidence type="ECO:0000256" key="1">
    <source>
        <dbReference type="ARBA" id="ARBA00022729"/>
    </source>
</evidence>
<dbReference type="PANTHER" id="PTHR39160">
    <property type="entry name" value="CELL WALL-BINDING PROTEIN YOCH"/>
    <property type="match status" value="1"/>
</dbReference>
<dbReference type="Proteomes" id="UP000824239">
    <property type="component" value="Unassembled WGS sequence"/>
</dbReference>
<dbReference type="AlphaFoldDB" id="A0A9D1DH56"/>
<dbReference type="PROSITE" id="PS51109">
    <property type="entry name" value="G5"/>
    <property type="match status" value="1"/>
</dbReference>
<feature type="chain" id="PRO_5039381238" evidence="2">
    <location>
        <begin position="41"/>
        <end position="374"/>
    </location>
</feature>
<dbReference type="Gene3D" id="2.40.40.10">
    <property type="entry name" value="RlpA-like domain"/>
    <property type="match status" value="1"/>
</dbReference>
<feature type="domain" description="G5" evidence="3">
    <location>
        <begin position="149"/>
        <end position="229"/>
    </location>
</feature>
<proteinExistence type="predicted"/>
<comment type="caution">
    <text evidence="4">The sequence shown here is derived from an EMBL/GenBank/DDBJ whole genome shotgun (WGS) entry which is preliminary data.</text>
</comment>
<accession>A0A9D1DH56</accession>
<dbReference type="Pfam" id="PF07501">
    <property type="entry name" value="G5"/>
    <property type="match status" value="1"/>
</dbReference>
<evidence type="ECO:0000259" key="3">
    <source>
        <dbReference type="PROSITE" id="PS51109"/>
    </source>
</evidence>
<dbReference type="GO" id="GO:0019867">
    <property type="term" value="C:outer membrane"/>
    <property type="evidence" value="ECO:0007669"/>
    <property type="project" value="InterPro"/>
</dbReference>
<dbReference type="InterPro" id="IPR011098">
    <property type="entry name" value="G5_dom"/>
</dbReference>
<reference evidence="4" key="1">
    <citation type="submission" date="2020-10" db="EMBL/GenBank/DDBJ databases">
        <authorList>
            <person name="Gilroy R."/>
        </authorList>
    </citation>
    <scope>NUCLEOTIDE SEQUENCE</scope>
    <source>
        <strain evidence="4">ChiBcec15-4380</strain>
    </source>
</reference>
<dbReference type="InterPro" id="IPR059180">
    <property type="entry name" value="3D_YorM"/>
</dbReference>
<dbReference type="InterPro" id="IPR036908">
    <property type="entry name" value="RlpA-like_sf"/>
</dbReference>
<keyword evidence="1 2" id="KW-0732">Signal</keyword>
<dbReference type="CDD" id="cd14667">
    <property type="entry name" value="3D_containing_proteins"/>
    <property type="match status" value="1"/>
</dbReference>
<dbReference type="Gene3D" id="2.20.230.10">
    <property type="entry name" value="Resuscitation-promoting factor rpfb"/>
    <property type="match status" value="1"/>
</dbReference>
<dbReference type="Pfam" id="PF03990">
    <property type="entry name" value="DUF348"/>
    <property type="match status" value="1"/>
</dbReference>
<dbReference type="InterPro" id="IPR010611">
    <property type="entry name" value="3D_dom"/>
</dbReference>
<dbReference type="SMART" id="SM01208">
    <property type="entry name" value="G5"/>
    <property type="match status" value="1"/>
</dbReference>
<evidence type="ECO:0000256" key="2">
    <source>
        <dbReference type="SAM" id="SignalP"/>
    </source>
</evidence>
<name>A0A9D1DH56_9FIRM</name>
<evidence type="ECO:0000313" key="5">
    <source>
        <dbReference type="Proteomes" id="UP000824239"/>
    </source>
</evidence>